<organism evidence="1 2">
    <name type="scientific">Litoreibacter ponti</name>
    <dbReference type="NCBI Taxonomy" id="1510457"/>
    <lineage>
        <taxon>Bacteria</taxon>
        <taxon>Pseudomonadati</taxon>
        <taxon>Pseudomonadota</taxon>
        <taxon>Alphaproteobacteria</taxon>
        <taxon>Rhodobacterales</taxon>
        <taxon>Roseobacteraceae</taxon>
        <taxon>Litoreibacter</taxon>
    </lineage>
</organism>
<keyword evidence="2" id="KW-1185">Reference proteome</keyword>
<dbReference type="AlphaFoldDB" id="A0A2T6BFB3"/>
<dbReference type="EMBL" id="QBKS01000002">
    <property type="protein sequence ID" value="PTX54744.1"/>
    <property type="molecule type" value="Genomic_DNA"/>
</dbReference>
<accession>A0A2T6BFB3</accession>
<protein>
    <submittedName>
        <fullName evidence="1">Uncharacterized protein YdeI (YjbR/CyaY-like superfamily)</fullName>
    </submittedName>
</protein>
<evidence type="ECO:0000313" key="2">
    <source>
        <dbReference type="Proteomes" id="UP000243978"/>
    </source>
</evidence>
<comment type="caution">
    <text evidence="1">The sequence shown here is derived from an EMBL/GenBank/DDBJ whole genome shotgun (WGS) entry which is preliminary data.</text>
</comment>
<dbReference type="Proteomes" id="UP000243978">
    <property type="component" value="Unassembled WGS sequence"/>
</dbReference>
<reference evidence="1 2" key="1">
    <citation type="submission" date="2018-04" db="EMBL/GenBank/DDBJ databases">
        <title>Genomic Encyclopedia of Archaeal and Bacterial Type Strains, Phase II (KMG-II): from individual species to whole genera.</title>
        <authorList>
            <person name="Goeker M."/>
        </authorList>
    </citation>
    <scope>NUCLEOTIDE SEQUENCE [LARGE SCALE GENOMIC DNA]</scope>
    <source>
        <strain evidence="1 2">DSM 100977</strain>
    </source>
</reference>
<gene>
    <name evidence="1" type="ORF">C8N43_3564</name>
</gene>
<proteinExistence type="predicted"/>
<name>A0A2T6BFB3_9RHOB</name>
<sequence length="193" mass="21655">MGRPVKDAPEVEVRSRAELRAWLAENHTQSGSVWLVSYKASHPDYLSVEERVKELLCWGWIDSVPRRIDDIRTAILISPRKDSSAWSAVNKAYVTELRATGEMTQAGEAKITAAQANGMWEFLDDVDRLEVPDDLAKLLGDQRPTWDSYPPNVRRGTLEWLKTAKTDATRDKRLSGIVANAANGLRPPPYVKA</sequence>
<evidence type="ECO:0000313" key="1">
    <source>
        <dbReference type="EMBL" id="PTX54744.1"/>
    </source>
</evidence>
<dbReference type="Pfam" id="PF13376">
    <property type="entry name" value="OmdA"/>
    <property type="match status" value="1"/>
</dbReference>